<keyword evidence="4 6" id="KW-1133">Transmembrane helix</keyword>
<evidence type="ECO:0000256" key="5">
    <source>
        <dbReference type="ARBA" id="ARBA00023136"/>
    </source>
</evidence>
<reference evidence="8" key="1">
    <citation type="submission" date="2023-06" db="EMBL/GenBank/DDBJ databases">
        <title>Sysu t00039.</title>
        <authorList>
            <person name="Gao L."/>
            <person name="Fang B.-Z."/>
            <person name="Li W.-J."/>
        </authorList>
    </citation>
    <scope>NUCLEOTIDE SEQUENCE</scope>
    <source>
        <strain evidence="8">SYSU T00039</strain>
    </source>
</reference>
<feature type="transmembrane region" description="Helical" evidence="6">
    <location>
        <begin position="266"/>
        <end position="286"/>
    </location>
</feature>
<dbReference type="Proteomes" id="UP001172737">
    <property type="component" value="Unassembled WGS sequence"/>
</dbReference>
<dbReference type="GO" id="GO:0005886">
    <property type="term" value="C:plasma membrane"/>
    <property type="evidence" value="ECO:0007669"/>
    <property type="project" value="UniProtKB-SubCell"/>
</dbReference>
<feature type="transmembrane region" description="Helical" evidence="6">
    <location>
        <begin position="6"/>
        <end position="25"/>
    </location>
</feature>
<protein>
    <submittedName>
        <fullName evidence="8">Type II secretion system F family protein</fullName>
    </submittedName>
</protein>
<evidence type="ECO:0000256" key="3">
    <source>
        <dbReference type="ARBA" id="ARBA00022692"/>
    </source>
</evidence>
<keyword evidence="3 6" id="KW-0812">Transmembrane</keyword>
<dbReference type="Pfam" id="PF00482">
    <property type="entry name" value="T2SSF"/>
    <property type="match status" value="1"/>
</dbReference>
<dbReference type="PANTHER" id="PTHR35007">
    <property type="entry name" value="INTEGRAL MEMBRANE PROTEIN-RELATED"/>
    <property type="match status" value="1"/>
</dbReference>
<evidence type="ECO:0000256" key="2">
    <source>
        <dbReference type="ARBA" id="ARBA00022475"/>
    </source>
</evidence>
<dbReference type="InterPro" id="IPR018076">
    <property type="entry name" value="T2SS_GspF_dom"/>
</dbReference>
<dbReference type="EMBL" id="JAUHPX010000007">
    <property type="protein sequence ID" value="MDN4488804.1"/>
    <property type="molecule type" value="Genomic_DNA"/>
</dbReference>
<accession>A0AAW7M4A8</accession>
<evidence type="ECO:0000259" key="7">
    <source>
        <dbReference type="Pfam" id="PF00482"/>
    </source>
</evidence>
<evidence type="ECO:0000313" key="8">
    <source>
        <dbReference type="EMBL" id="MDN4488804.1"/>
    </source>
</evidence>
<name>A0AAW7M4A8_9MICO</name>
<feature type="transmembrane region" description="Helical" evidence="6">
    <location>
        <begin position="119"/>
        <end position="143"/>
    </location>
</feature>
<keyword evidence="2" id="KW-1003">Cell membrane</keyword>
<feature type="domain" description="Type II secretion system protein GspF" evidence="7">
    <location>
        <begin position="160"/>
        <end position="284"/>
    </location>
</feature>
<evidence type="ECO:0000256" key="6">
    <source>
        <dbReference type="SAM" id="Phobius"/>
    </source>
</evidence>
<dbReference type="PANTHER" id="PTHR35007:SF2">
    <property type="entry name" value="PILUS ASSEMBLE PROTEIN"/>
    <property type="match status" value="1"/>
</dbReference>
<gene>
    <name evidence="8" type="ORF">QQX10_11580</name>
</gene>
<organism evidence="8 9">
    <name type="scientific">Demequina lignilytica</name>
    <dbReference type="NCBI Taxonomy" id="3051663"/>
    <lineage>
        <taxon>Bacteria</taxon>
        <taxon>Bacillati</taxon>
        <taxon>Actinomycetota</taxon>
        <taxon>Actinomycetes</taxon>
        <taxon>Micrococcales</taxon>
        <taxon>Demequinaceae</taxon>
        <taxon>Demequina</taxon>
    </lineage>
</organism>
<dbReference type="AlphaFoldDB" id="A0AAW7M4A8"/>
<evidence type="ECO:0000313" key="9">
    <source>
        <dbReference type="Proteomes" id="UP001172737"/>
    </source>
</evidence>
<comment type="caution">
    <text evidence="8">The sequence shown here is derived from an EMBL/GenBank/DDBJ whole genome shotgun (WGS) entry which is preliminary data.</text>
</comment>
<sequence length="296" mass="30014">MTGGAWGIVGALGLGLALVWSWVAARRFSLERRLGLRRVGAGHGGATGAAQLAGVLRADALHLVARVAGPDRDVESRLQRAGVARTPDEHRARQLAHGAAGLGLGLVIGALALGSGRSAVVGVVIALSLGAAGAALPDAALAWQARRRSARIRAELPVIAELLALAVVAGAGVTAALERIAANVGGVLGDELRVAVASTRTGASVESALDQVATRTGDASVAVLVAAIVTAMERGTPLADVLHGQAAQVRERSRQQLMEDGGKREIAMLVPVVFVILPVTVVFAMYPGLAAIRLGG</sequence>
<comment type="subcellular location">
    <subcellularLocation>
        <location evidence="1">Cell membrane</location>
        <topology evidence="1">Multi-pass membrane protein</topology>
    </subcellularLocation>
</comment>
<feature type="transmembrane region" description="Helical" evidence="6">
    <location>
        <begin position="95"/>
        <end position="113"/>
    </location>
</feature>
<dbReference type="RefSeq" id="WP_301121344.1">
    <property type="nucleotide sequence ID" value="NZ_JAUHPX010000007.1"/>
</dbReference>
<evidence type="ECO:0000256" key="4">
    <source>
        <dbReference type="ARBA" id="ARBA00022989"/>
    </source>
</evidence>
<proteinExistence type="predicted"/>
<evidence type="ECO:0000256" key="1">
    <source>
        <dbReference type="ARBA" id="ARBA00004651"/>
    </source>
</evidence>
<keyword evidence="5 6" id="KW-0472">Membrane</keyword>
<keyword evidence="9" id="KW-1185">Reference proteome</keyword>